<sequence length="85" mass="10042">MDIFLSIFEWLLNALTDFANTLLSVLPKSPFSDLLNTFSNIPYLGWVNWFIPFRDFIYIGGLWLTVIGLFYIYQIIMRWIKVIGD</sequence>
<keyword evidence="1" id="KW-0472">Membrane</keyword>
<keyword evidence="1" id="KW-0812">Transmembrane</keyword>
<protein>
    <submittedName>
        <fullName evidence="2">Uncharacterized protein</fullName>
    </submittedName>
</protein>
<evidence type="ECO:0000313" key="2">
    <source>
        <dbReference type="EMBL" id="XCD06384.1"/>
    </source>
</evidence>
<reference evidence="2" key="1">
    <citation type="submission" date="2024-03" db="EMBL/GenBank/DDBJ databases">
        <title>Diverse circular DNA viruses in blood, oral, and fecal samples of captive lemurs.</title>
        <authorList>
            <person name="Paietta E.N."/>
            <person name="Kraberger S."/>
            <person name="Lund M.C."/>
            <person name="Custer J.M."/>
            <person name="Vargas K.M."/>
            <person name="Ehmke E.E."/>
            <person name="Yoder A.D."/>
            <person name="Varsani A."/>
        </authorList>
    </citation>
    <scope>NUCLEOTIDE SEQUENCE</scope>
    <source>
        <strain evidence="2">Duke_25FS_81</strain>
    </source>
</reference>
<keyword evidence="1" id="KW-1133">Transmembrane helix</keyword>
<name>A0AAU8B3F4_9VIRU</name>
<feature type="transmembrane region" description="Helical" evidence="1">
    <location>
        <begin position="56"/>
        <end position="73"/>
    </location>
</feature>
<accession>A0AAU8B3F4</accession>
<proteinExistence type="predicted"/>
<evidence type="ECO:0000256" key="1">
    <source>
        <dbReference type="SAM" id="Phobius"/>
    </source>
</evidence>
<organism evidence="2">
    <name type="scientific">Dulem virus 68</name>
    <dbReference type="NCBI Taxonomy" id="3145779"/>
    <lineage>
        <taxon>Viruses</taxon>
        <taxon>Monodnaviria</taxon>
        <taxon>Loebvirae</taxon>
        <taxon>Hofneiviricota</taxon>
        <taxon>Faserviricetes</taxon>
        <taxon>Tubulavirales</taxon>
        <taxon>Inoviridae</taxon>
        <taxon>Inovirus</taxon>
    </lineage>
</organism>
<dbReference type="EMBL" id="PP511664">
    <property type="protein sequence ID" value="XCD06384.1"/>
    <property type="molecule type" value="Genomic_DNA"/>
</dbReference>